<keyword evidence="3" id="KW-1185">Reference proteome</keyword>
<dbReference type="Pfam" id="PF20029">
    <property type="entry name" value="DUF6436"/>
    <property type="match status" value="1"/>
</dbReference>
<dbReference type="RefSeq" id="WP_008610184.1">
    <property type="nucleotide sequence ID" value="NZ_ALAB01000041.1"/>
</dbReference>
<gene>
    <name evidence="2" type="ORF">AEST_31350</name>
</gene>
<accession>J2IBA5</accession>
<proteinExistence type="predicted"/>
<evidence type="ECO:0000259" key="1">
    <source>
        <dbReference type="Pfam" id="PF20029"/>
    </source>
</evidence>
<name>J2IBA5_9ALTE</name>
<sequence length="176" mass="19109">MPLSGRQRLWLAWSLFISWLLLSSIALYRFGNSHYGVFDPELRWAGQTVPLSLAALNIVAASDRQLVHVLDNQCGCSRLARQHLQALSAELEQNAVEQHFRSAAELAAAGFHLPAVPALLVFQHGKLLYAGPYASGPLCSPANSFLPALFSGQSRLPGTWLNGETKACRCLVSPGT</sequence>
<dbReference type="Proteomes" id="UP000012043">
    <property type="component" value="Unassembled WGS sequence"/>
</dbReference>
<reference evidence="2 3" key="1">
    <citation type="journal article" date="2012" name="J. Bacteriol.">
        <title>Genome Sequence of Pectin-Degrading Alishewanella aestuarii Strain B11T, Isolated from Tidal Flat Sediment.</title>
        <authorList>
            <person name="Jung J."/>
            <person name="Choi S."/>
            <person name="Chun J."/>
            <person name="Park W."/>
        </authorList>
    </citation>
    <scope>NUCLEOTIDE SEQUENCE [LARGE SCALE GENOMIC DNA]</scope>
    <source>
        <strain evidence="2 3">B11</strain>
    </source>
</reference>
<protein>
    <recommendedName>
        <fullName evidence="1">DUF6436 domain-containing protein</fullName>
    </recommendedName>
</protein>
<organism evidence="2 3">
    <name type="scientific">Alishewanella aestuarii B11</name>
    <dbReference type="NCBI Taxonomy" id="1197174"/>
    <lineage>
        <taxon>Bacteria</taxon>
        <taxon>Pseudomonadati</taxon>
        <taxon>Pseudomonadota</taxon>
        <taxon>Gammaproteobacteria</taxon>
        <taxon>Alteromonadales</taxon>
        <taxon>Alteromonadaceae</taxon>
        <taxon>Alishewanella</taxon>
    </lineage>
</organism>
<evidence type="ECO:0000313" key="2">
    <source>
        <dbReference type="EMBL" id="EJI83929.1"/>
    </source>
</evidence>
<evidence type="ECO:0000313" key="3">
    <source>
        <dbReference type="Proteomes" id="UP000012043"/>
    </source>
</evidence>
<dbReference type="AlphaFoldDB" id="J2IBA5"/>
<dbReference type="EMBL" id="ALAB01000041">
    <property type="protein sequence ID" value="EJI83929.1"/>
    <property type="molecule type" value="Genomic_DNA"/>
</dbReference>
<dbReference type="InterPro" id="IPR045494">
    <property type="entry name" value="DUF6436"/>
</dbReference>
<comment type="caution">
    <text evidence="2">The sequence shown here is derived from an EMBL/GenBank/DDBJ whole genome shotgun (WGS) entry which is preliminary data.</text>
</comment>
<feature type="domain" description="DUF6436" evidence="1">
    <location>
        <begin position="60"/>
        <end position="171"/>
    </location>
</feature>
<dbReference type="PATRIC" id="fig|1197174.4.peg.3067"/>